<dbReference type="Gene3D" id="3.40.50.1820">
    <property type="entry name" value="alpha/beta hydrolase"/>
    <property type="match status" value="1"/>
</dbReference>
<accession>A0A9P9WN81</accession>
<keyword evidence="3" id="KW-0732">Signal</keyword>
<dbReference type="Proteomes" id="UP000829685">
    <property type="component" value="Unassembled WGS sequence"/>
</dbReference>
<protein>
    <recommendedName>
        <fullName evidence="8">Peptidase S33 tripeptidyl aminopeptidase-like C-terminal domain-containing protein</fullName>
    </recommendedName>
</protein>
<evidence type="ECO:0000259" key="4">
    <source>
        <dbReference type="Pfam" id="PF00561"/>
    </source>
</evidence>
<dbReference type="Pfam" id="PF00561">
    <property type="entry name" value="Abhydrolase_1"/>
    <property type="match status" value="1"/>
</dbReference>
<name>A0A9P9WN81_9PEZI</name>
<dbReference type="InterPro" id="IPR013595">
    <property type="entry name" value="Pept_S33_TAP-like_C"/>
</dbReference>
<dbReference type="OrthoDB" id="425534at2759"/>
<feature type="domain" description="Peptidase S33 tripeptidyl aminopeptidase-like C-terminal" evidence="5">
    <location>
        <begin position="407"/>
        <end position="502"/>
    </location>
</feature>
<dbReference type="Pfam" id="PF08386">
    <property type="entry name" value="Abhydrolase_4"/>
    <property type="match status" value="1"/>
</dbReference>
<dbReference type="SUPFAM" id="SSF53474">
    <property type="entry name" value="alpha/beta-Hydrolases"/>
    <property type="match status" value="1"/>
</dbReference>
<evidence type="ECO:0000259" key="5">
    <source>
        <dbReference type="Pfam" id="PF08386"/>
    </source>
</evidence>
<keyword evidence="7" id="KW-1185">Reference proteome</keyword>
<organism evidence="6 7">
    <name type="scientific">Neoarthrinium moseri</name>
    <dbReference type="NCBI Taxonomy" id="1658444"/>
    <lineage>
        <taxon>Eukaryota</taxon>
        <taxon>Fungi</taxon>
        <taxon>Dikarya</taxon>
        <taxon>Ascomycota</taxon>
        <taxon>Pezizomycotina</taxon>
        <taxon>Sordariomycetes</taxon>
        <taxon>Xylariomycetidae</taxon>
        <taxon>Amphisphaeriales</taxon>
        <taxon>Apiosporaceae</taxon>
        <taxon>Neoarthrinium</taxon>
    </lineage>
</organism>
<evidence type="ECO:0000256" key="3">
    <source>
        <dbReference type="SAM" id="SignalP"/>
    </source>
</evidence>
<comment type="caution">
    <text evidence="6">The sequence shown here is derived from an EMBL/GenBank/DDBJ whole genome shotgun (WGS) entry which is preliminary data.</text>
</comment>
<dbReference type="AlphaFoldDB" id="A0A9P9WN81"/>
<proteinExistence type="inferred from homology"/>
<evidence type="ECO:0000256" key="1">
    <source>
        <dbReference type="ARBA" id="ARBA00010088"/>
    </source>
</evidence>
<keyword evidence="2" id="KW-0378">Hydrolase</keyword>
<feature type="signal peptide" evidence="3">
    <location>
        <begin position="1"/>
        <end position="19"/>
    </location>
</feature>
<evidence type="ECO:0000313" key="7">
    <source>
        <dbReference type="Proteomes" id="UP000829685"/>
    </source>
</evidence>
<comment type="similarity">
    <text evidence="1">Belongs to the peptidase S33 family.</text>
</comment>
<evidence type="ECO:0000256" key="2">
    <source>
        <dbReference type="ARBA" id="ARBA00022801"/>
    </source>
</evidence>
<sequence>MFAHHHLLLATAAATLAAATPLKGIYPQDNGTTGITWGPCDFESKTNATIQCGSLPVPLDYSNPKSNRTLTLQVVKAPAVNGPSKGSILFNFGGPGYQAINSLADTAPLLFNMTGGHHDLVAFDPRGTGRSIPYSCYDNATERELAALKYPGKFGNSSDVGLGETWAYATILANRCEEKTKDIGSFIGTSFVARDLMQVVDTLGEDGLLNFWGFSYGSLLGEVVAAMFPDRMGRLILDGVVNGNNYYHNFGIDKDQLLAVEDAWDAMLEECLKVSSDRCALAEVNSTAAELKQTLSNLVQQVKYAPIVVDDFVLDYTSLVAISYVAMKNPSIAPAVFKVLHDILTGQDLASLVPLLTAQAANIAVDGDGLYGIKCSDSFPRSSTLAGVMSEIEYGVSTSPNFWGILTTQVIQCAQWPFEAKERYTGDFKVKTKNPILFVGNSYDPATPPHSARNMTAFFEDSVMWEQHGFGHTTLAGRSECSWKIIQDYFNDGKLPDPNTVCETEVDIFPETPRA</sequence>
<gene>
    <name evidence="6" type="ORF">JX265_005715</name>
</gene>
<evidence type="ECO:0000313" key="6">
    <source>
        <dbReference type="EMBL" id="KAI1871729.1"/>
    </source>
</evidence>
<feature type="domain" description="AB hydrolase-1" evidence="4">
    <location>
        <begin position="105"/>
        <end position="244"/>
    </location>
</feature>
<dbReference type="EMBL" id="JAFIMR010000012">
    <property type="protein sequence ID" value="KAI1871729.1"/>
    <property type="molecule type" value="Genomic_DNA"/>
</dbReference>
<dbReference type="InterPro" id="IPR029058">
    <property type="entry name" value="AB_hydrolase_fold"/>
</dbReference>
<dbReference type="InterPro" id="IPR000073">
    <property type="entry name" value="AB_hydrolase_1"/>
</dbReference>
<feature type="chain" id="PRO_5040330885" description="Peptidase S33 tripeptidyl aminopeptidase-like C-terminal domain-containing protein" evidence="3">
    <location>
        <begin position="20"/>
        <end position="515"/>
    </location>
</feature>
<dbReference type="InterPro" id="IPR051601">
    <property type="entry name" value="Serine_prot/Carboxylest_S33"/>
</dbReference>
<dbReference type="PANTHER" id="PTHR43248:SF25">
    <property type="entry name" value="AB HYDROLASE-1 DOMAIN-CONTAINING PROTEIN-RELATED"/>
    <property type="match status" value="1"/>
</dbReference>
<evidence type="ECO:0008006" key="8">
    <source>
        <dbReference type="Google" id="ProtNLM"/>
    </source>
</evidence>
<dbReference type="PANTHER" id="PTHR43248">
    <property type="entry name" value="2-SUCCINYL-6-HYDROXY-2,4-CYCLOHEXADIENE-1-CARBOXYLATE SYNTHASE"/>
    <property type="match status" value="1"/>
</dbReference>
<reference evidence="6" key="1">
    <citation type="submission" date="2021-03" db="EMBL/GenBank/DDBJ databases">
        <title>Revisited historic fungal species revealed as producer of novel bioactive compounds through whole genome sequencing and comparative genomics.</title>
        <authorList>
            <person name="Vignolle G.A."/>
            <person name="Hochenegger N."/>
            <person name="Mach R.L."/>
            <person name="Mach-Aigner A.R."/>
            <person name="Javad Rahimi M."/>
            <person name="Salim K.A."/>
            <person name="Chan C.M."/>
            <person name="Lim L.B.L."/>
            <person name="Cai F."/>
            <person name="Druzhinina I.S."/>
            <person name="U'Ren J.M."/>
            <person name="Derntl C."/>
        </authorList>
    </citation>
    <scope>NUCLEOTIDE SEQUENCE</scope>
    <source>
        <strain evidence="6">TUCIM 5799</strain>
    </source>
</reference>
<dbReference type="GO" id="GO:0016787">
    <property type="term" value="F:hydrolase activity"/>
    <property type="evidence" value="ECO:0007669"/>
    <property type="project" value="UniProtKB-KW"/>
</dbReference>